<gene>
    <name evidence="12" type="primary">LOC111438452</name>
</gene>
<evidence type="ECO:0000256" key="8">
    <source>
        <dbReference type="PROSITE-ProRule" id="PRU10040"/>
    </source>
</evidence>
<keyword evidence="9" id="KW-0961">Cell wall biogenesis/degradation</keyword>
<dbReference type="InterPro" id="IPR000070">
    <property type="entry name" value="Pectinesterase_cat"/>
</dbReference>
<keyword evidence="11" id="KW-1185">Reference proteome</keyword>
<dbReference type="GO" id="GO:0045490">
    <property type="term" value="P:pectin catabolic process"/>
    <property type="evidence" value="ECO:0007669"/>
    <property type="project" value="UniProtKB-UniRule"/>
</dbReference>
<comment type="pathway">
    <text evidence="2 9">Glycan metabolism; pectin degradation; 2-dehydro-3-deoxy-D-gluconate from pectin: step 1/5.</text>
</comment>
<dbReference type="InterPro" id="IPR035513">
    <property type="entry name" value="Invertase/methylesterase_inhib"/>
</dbReference>
<evidence type="ECO:0000313" key="11">
    <source>
        <dbReference type="Proteomes" id="UP000504609"/>
    </source>
</evidence>
<evidence type="ECO:0000256" key="9">
    <source>
        <dbReference type="RuleBase" id="RU000589"/>
    </source>
</evidence>
<comment type="similarity">
    <text evidence="4">In the C-terminal section; belongs to the pectinesterase family.</text>
</comment>
<comment type="similarity">
    <text evidence="3">In the N-terminal section; belongs to the PMEI family.</text>
</comment>
<dbReference type="GeneID" id="111438452"/>
<dbReference type="UniPathway" id="UPA00545">
    <property type="reaction ID" value="UER00823"/>
</dbReference>
<dbReference type="Gene3D" id="1.20.140.40">
    <property type="entry name" value="Invertase/pectin methylesterase inhibitor family protein"/>
    <property type="match status" value="1"/>
</dbReference>
<dbReference type="GO" id="GO:0004857">
    <property type="term" value="F:enzyme inhibitor activity"/>
    <property type="evidence" value="ECO:0007669"/>
    <property type="project" value="InterPro"/>
</dbReference>
<comment type="subcellular location">
    <subcellularLocation>
        <location evidence="1 9">Secreted</location>
        <location evidence="1 9">Cell wall</location>
    </subcellularLocation>
</comment>
<dbReference type="PROSITE" id="PS00800">
    <property type="entry name" value="PECTINESTERASE_1"/>
    <property type="match status" value="1"/>
</dbReference>
<dbReference type="NCBIfam" id="TIGR01614">
    <property type="entry name" value="PME_inhib"/>
    <property type="match status" value="1"/>
</dbReference>
<evidence type="ECO:0000256" key="1">
    <source>
        <dbReference type="ARBA" id="ARBA00004191"/>
    </source>
</evidence>
<dbReference type="Pfam" id="PF01095">
    <property type="entry name" value="Pectinesterase"/>
    <property type="match status" value="1"/>
</dbReference>
<feature type="chain" id="PRO_5027144931" description="Pectinesterase" evidence="9">
    <location>
        <begin position="24"/>
        <end position="534"/>
    </location>
</feature>
<evidence type="ECO:0000313" key="12">
    <source>
        <dbReference type="RefSeq" id="XP_022932129.1"/>
    </source>
</evidence>
<evidence type="ECO:0000259" key="10">
    <source>
        <dbReference type="SMART" id="SM00856"/>
    </source>
</evidence>
<name>A0A6J1EW59_CUCMO</name>
<evidence type="ECO:0000256" key="2">
    <source>
        <dbReference type="ARBA" id="ARBA00005184"/>
    </source>
</evidence>
<comment type="catalytic activity">
    <reaction evidence="9">
        <text>[(1-&gt;4)-alpha-D-galacturonosyl methyl ester](n) + n H2O = [(1-&gt;4)-alpha-D-galacturonosyl](n) + n methanol + n H(+)</text>
        <dbReference type="Rhea" id="RHEA:22380"/>
        <dbReference type="Rhea" id="RHEA-COMP:14570"/>
        <dbReference type="Rhea" id="RHEA-COMP:14573"/>
        <dbReference type="ChEBI" id="CHEBI:15377"/>
        <dbReference type="ChEBI" id="CHEBI:15378"/>
        <dbReference type="ChEBI" id="CHEBI:17790"/>
        <dbReference type="ChEBI" id="CHEBI:140522"/>
        <dbReference type="ChEBI" id="CHEBI:140523"/>
        <dbReference type="EC" id="3.1.1.11"/>
    </reaction>
</comment>
<dbReference type="PANTHER" id="PTHR31707">
    <property type="entry name" value="PECTINESTERASE"/>
    <property type="match status" value="1"/>
</dbReference>
<dbReference type="AlphaFoldDB" id="A0A6J1EW59"/>
<feature type="signal peptide" evidence="9">
    <location>
        <begin position="1"/>
        <end position="23"/>
    </location>
</feature>
<dbReference type="PROSITE" id="PS00503">
    <property type="entry name" value="PECTINESTERASE_2"/>
    <property type="match status" value="1"/>
</dbReference>
<evidence type="ECO:0000256" key="4">
    <source>
        <dbReference type="ARBA" id="ARBA00007786"/>
    </source>
</evidence>
<dbReference type="Gene3D" id="2.160.20.10">
    <property type="entry name" value="Single-stranded right-handed beta-helix, Pectin lyase-like"/>
    <property type="match status" value="1"/>
</dbReference>
<keyword evidence="6 9" id="KW-0378">Hydrolase</keyword>
<keyword evidence="5 9" id="KW-0134">Cell wall</keyword>
<dbReference type="InterPro" id="IPR006501">
    <property type="entry name" value="Pectinesterase_inhib_dom"/>
</dbReference>
<dbReference type="KEGG" id="cmos:111438452"/>
<keyword evidence="9" id="KW-0732">Signal</keyword>
<protein>
    <recommendedName>
        <fullName evidence="9">Pectinesterase</fullName>
        <ecNumber evidence="9">3.1.1.11</ecNumber>
    </recommendedName>
</protein>
<comment type="function">
    <text evidence="9">Acts in the modification of cell walls via demethylesterification of cell wall pectin.</text>
</comment>
<dbReference type="FunFam" id="2.160.20.10:FF:000001">
    <property type="entry name" value="Pectinesterase"/>
    <property type="match status" value="1"/>
</dbReference>
<evidence type="ECO:0000256" key="3">
    <source>
        <dbReference type="ARBA" id="ARBA00006027"/>
    </source>
</evidence>
<keyword evidence="9" id="KW-0964">Secreted</keyword>
<evidence type="ECO:0000256" key="6">
    <source>
        <dbReference type="ARBA" id="ARBA00022801"/>
    </source>
</evidence>
<evidence type="ECO:0000256" key="7">
    <source>
        <dbReference type="ARBA" id="ARBA00023085"/>
    </source>
</evidence>
<dbReference type="SMART" id="SM00856">
    <property type="entry name" value="PMEI"/>
    <property type="match status" value="1"/>
</dbReference>
<dbReference type="InterPro" id="IPR012334">
    <property type="entry name" value="Pectin_lyas_fold"/>
</dbReference>
<dbReference type="SMR" id="A0A6J1EW59"/>
<dbReference type="EC" id="3.1.1.11" evidence="9"/>
<dbReference type="Proteomes" id="UP000504609">
    <property type="component" value="Unplaced"/>
</dbReference>
<dbReference type="CDD" id="cd15798">
    <property type="entry name" value="PMEI-like_3"/>
    <property type="match status" value="1"/>
</dbReference>
<keyword evidence="7 9" id="KW-0063">Aspartyl esterase</keyword>
<dbReference type="GO" id="GO:0042545">
    <property type="term" value="P:cell wall modification"/>
    <property type="evidence" value="ECO:0007669"/>
    <property type="project" value="UniProtKB-UniRule"/>
</dbReference>
<reference evidence="12" key="1">
    <citation type="submission" date="2025-08" db="UniProtKB">
        <authorList>
            <consortium name="RefSeq"/>
        </authorList>
    </citation>
    <scope>IDENTIFICATION</scope>
    <source>
        <tissue evidence="12">Young leaves</tissue>
    </source>
</reference>
<feature type="active site" evidence="8">
    <location>
        <position position="371"/>
    </location>
</feature>
<dbReference type="GO" id="GO:0030599">
    <property type="term" value="F:pectinesterase activity"/>
    <property type="evidence" value="ECO:0007669"/>
    <property type="project" value="UniProtKB-UniRule"/>
</dbReference>
<dbReference type="InterPro" id="IPR033131">
    <property type="entry name" value="Pectinesterase_Asp_AS"/>
</dbReference>
<dbReference type="SUPFAM" id="SSF101148">
    <property type="entry name" value="Plant invertase/pectin methylesterase inhibitor"/>
    <property type="match status" value="1"/>
</dbReference>
<accession>A0A6J1EW59</accession>
<proteinExistence type="inferred from homology"/>
<feature type="domain" description="Pectinesterase inhibitor" evidence="10">
    <location>
        <begin position="28"/>
        <end position="178"/>
    </location>
</feature>
<sequence length="534" mass="59534">MAPHIQIAFFSIALFALLSNSSSSPTKTSGNTINKWCNTTPHPKVCIFFMSPLKSPPQNRLEFRKMAIKTTLEGAAKAQNYVSLFGPTCKTTRQRAAWTDCFNLYNDTVFQLNRTIQCLDGGTRLRHCTDFDAQTWLSSALTNIDMCSSGAADLNVTDFITPIKCQNVSKMISNCLAINGRFLQEETKSRTTGTEEYQNGFPTWVSSGDRKLLQSARVRAHLVVAKDGSGKFRTVQAAINAAARRRGRSRFVIYIKRGVYKENIEVGNDNANIMLVGDGIRFTVITSGRSVAAGFTTFNSATAGIQGPGFMARGIRFVNTAGPRMGQAVALRSSSDLSVFHRCSFEGYQDTLMVLSQRQFYKQCYVYGTIDFIFGNAAVVLQNCLIYVRRPLKGQVNVITAQGREDPFQNSGISIHNSQIRAAADLQPMIGSVKTYLGRPWKKYSRTVIMRSYIDSLVSPMGWLAWQGTRFAQDTLYYGEYRNFGPRASTRLRVRWPGFHAITTRNVASKFTVRRLIAGHTWLPATGVPFKLDL</sequence>
<dbReference type="InterPro" id="IPR018040">
    <property type="entry name" value="Pectinesterase_Tyr_AS"/>
</dbReference>
<dbReference type="RefSeq" id="XP_022932129.1">
    <property type="nucleotide sequence ID" value="XM_023076361.1"/>
</dbReference>
<organism evidence="11 12">
    <name type="scientific">Cucurbita moschata</name>
    <name type="common">Winter crookneck squash</name>
    <name type="synonym">Cucurbita pepo var. moschata</name>
    <dbReference type="NCBI Taxonomy" id="3662"/>
    <lineage>
        <taxon>Eukaryota</taxon>
        <taxon>Viridiplantae</taxon>
        <taxon>Streptophyta</taxon>
        <taxon>Embryophyta</taxon>
        <taxon>Tracheophyta</taxon>
        <taxon>Spermatophyta</taxon>
        <taxon>Magnoliopsida</taxon>
        <taxon>eudicotyledons</taxon>
        <taxon>Gunneridae</taxon>
        <taxon>Pentapetalae</taxon>
        <taxon>rosids</taxon>
        <taxon>fabids</taxon>
        <taxon>Cucurbitales</taxon>
        <taxon>Cucurbitaceae</taxon>
        <taxon>Cucurbiteae</taxon>
        <taxon>Cucurbita</taxon>
    </lineage>
</organism>
<dbReference type="Pfam" id="PF04043">
    <property type="entry name" value="PMEI"/>
    <property type="match status" value="1"/>
</dbReference>
<dbReference type="InterPro" id="IPR011050">
    <property type="entry name" value="Pectin_lyase_fold/virulence"/>
</dbReference>
<dbReference type="SUPFAM" id="SSF51126">
    <property type="entry name" value="Pectin lyase-like"/>
    <property type="match status" value="1"/>
</dbReference>
<evidence type="ECO:0000256" key="5">
    <source>
        <dbReference type="ARBA" id="ARBA00022512"/>
    </source>
</evidence>